<dbReference type="Gene3D" id="3.40.50.360">
    <property type="match status" value="1"/>
</dbReference>
<dbReference type="PANTHER" id="PTHR43741">
    <property type="entry name" value="FMN-DEPENDENT NADH-AZOREDUCTASE 1"/>
    <property type="match status" value="1"/>
</dbReference>
<comment type="catalytic activity">
    <reaction evidence="6">
        <text>2 a quinone + NADH + H(+) = 2 a 1,4-benzosemiquinone + NAD(+)</text>
        <dbReference type="Rhea" id="RHEA:65952"/>
        <dbReference type="ChEBI" id="CHEBI:15378"/>
        <dbReference type="ChEBI" id="CHEBI:57540"/>
        <dbReference type="ChEBI" id="CHEBI:57945"/>
        <dbReference type="ChEBI" id="CHEBI:132124"/>
        <dbReference type="ChEBI" id="CHEBI:134225"/>
    </reaction>
</comment>
<evidence type="ECO:0000256" key="5">
    <source>
        <dbReference type="ARBA" id="ARBA00048542"/>
    </source>
</evidence>
<dbReference type="InterPro" id="IPR003680">
    <property type="entry name" value="Flavodoxin_fold"/>
</dbReference>
<accession>A0ABY3RZT5</accession>
<dbReference type="EMBL" id="CP087880">
    <property type="protein sequence ID" value="UGS39333.1"/>
    <property type="molecule type" value="Genomic_DNA"/>
</dbReference>
<dbReference type="Proteomes" id="UP001199659">
    <property type="component" value="Chromosome"/>
</dbReference>
<dbReference type="InterPro" id="IPR029039">
    <property type="entry name" value="Flavoprotein-like_sf"/>
</dbReference>
<comment type="function">
    <text evidence="6">Also exhibits azoreductase activity. Catalyzes the reductive cleavage of the azo bond in aromatic azo compounds to the corresponding amines.</text>
</comment>
<evidence type="ECO:0000256" key="2">
    <source>
        <dbReference type="ARBA" id="ARBA00022643"/>
    </source>
</evidence>
<keyword evidence="4 6" id="KW-0520">NAD</keyword>
<dbReference type="EC" id="1.6.5.-" evidence="6"/>
<comment type="similarity">
    <text evidence="6">Belongs to the azoreductase type 1 family.</text>
</comment>
<feature type="binding site" evidence="6">
    <location>
        <position position="10"/>
    </location>
    <ligand>
        <name>FMN</name>
        <dbReference type="ChEBI" id="CHEBI:58210"/>
    </ligand>
</feature>
<feature type="binding site" evidence="6">
    <location>
        <begin position="16"/>
        <end position="18"/>
    </location>
    <ligand>
        <name>FMN</name>
        <dbReference type="ChEBI" id="CHEBI:58210"/>
    </ligand>
</feature>
<evidence type="ECO:0000313" key="8">
    <source>
        <dbReference type="EMBL" id="UGS39333.1"/>
    </source>
</evidence>
<dbReference type="InterPro" id="IPR050104">
    <property type="entry name" value="FMN-dep_NADH:Q_OxRdtase_AzoR1"/>
</dbReference>
<keyword evidence="1 6" id="KW-0285">Flavoprotein</keyword>
<protein>
    <recommendedName>
        <fullName evidence="6">FMN dependent NADH:quinone oxidoreductase</fullName>
        <ecNumber evidence="6">1.6.5.-</ecNumber>
    </recommendedName>
    <alternativeName>
        <fullName evidence="6">Azo-dye reductase</fullName>
    </alternativeName>
    <alternativeName>
        <fullName evidence="6">FMN-dependent NADH-azo compound oxidoreductase</fullName>
    </alternativeName>
    <alternativeName>
        <fullName evidence="6">FMN-dependent NADH-azoreductase</fullName>
        <ecNumber evidence="6">1.7.1.17</ecNumber>
    </alternativeName>
</protein>
<reference evidence="8 9" key="1">
    <citation type="journal article" date="2022" name="Int. J. Syst. Evol. Microbiol.">
        <title>Pseudocitrobacter corydidari sp. nov., isolated from the Asian emerald cockroach Corydidarum magnifica.</title>
        <authorList>
            <person name="Guzman J."/>
            <person name="Poehlein A."/>
            <person name="Glaeser S.P."/>
            <person name="Schwengers O."/>
            <person name="Blom J."/>
            <person name="Hollensteiner J."/>
            <person name="Kampfer P."/>
            <person name="Vilcinskas A."/>
        </authorList>
    </citation>
    <scope>NUCLEOTIDE SEQUENCE [LARGE SCALE GENOMIC DNA]</scope>
    <source>
        <strain evidence="8">G163CM</strain>
    </source>
</reference>
<comment type="cofactor">
    <cofactor evidence="6">
        <name>FMN</name>
        <dbReference type="ChEBI" id="CHEBI:58210"/>
    </cofactor>
    <text evidence="6">Binds 1 FMN per subunit.</text>
</comment>
<comment type="subunit">
    <text evidence="6">Homodimer.</text>
</comment>
<name>A0ABY3RZT5_9ENTR</name>
<evidence type="ECO:0000256" key="6">
    <source>
        <dbReference type="HAMAP-Rule" id="MF_01216"/>
    </source>
</evidence>
<organism evidence="8 9">
    <name type="scientific">Pseudocitrobacter corydidari</name>
    <dbReference type="NCBI Taxonomy" id="2891570"/>
    <lineage>
        <taxon>Bacteria</taxon>
        <taxon>Pseudomonadati</taxon>
        <taxon>Pseudomonadota</taxon>
        <taxon>Gammaproteobacteria</taxon>
        <taxon>Enterobacterales</taxon>
        <taxon>Enterobacteriaceae</taxon>
        <taxon>Pseudocitrobacter</taxon>
    </lineage>
</organism>
<feature type="domain" description="Flavodoxin-like fold" evidence="7">
    <location>
        <begin position="2"/>
        <end position="194"/>
    </location>
</feature>
<keyword evidence="3 6" id="KW-0560">Oxidoreductase</keyword>
<dbReference type="InterPro" id="IPR023048">
    <property type="entry name" value="NADH:quinone_OxRdtase_FMN_depd"/>
</dbReference>
<dbReference type="Pfam" id="PF02525">
    <property type="entry name" value="Flavodoxin_2"/>
    <property type="match status" value="1"/>
</dbReference>
<evidence type="ECO:0000256" key="4">
    <source>
        <dbReference type="ARBA" id="ARBA00023027"/>
    </source>
</evidence>
<keyword evidence="2 6" id="KW-0288">FMN</keyword>
<dbReference type="HAMAP" id="MF_01216">
    <property type="entry name" value="Azoreductase_type1"/>
    <property type="match status" value="1"/>
</dbReference>
<dbReference type="RefSeq" id="WP_231826452.1">
    <property type="nucleotide sequence ID" value="NZ_CP087880.1"/>
</dbReference>
<evidence type="ECO:0000256" key="3">
    <source>
        <dbReference type="ARBA" id="ARBA00023002"/>
    </source>
</evidence>
<comment type="catalytic activity">
    <reaction evidence="5">
        <text>N,N-dimethyl-1,4-phenylenediamine + anthranilate + 2 NAD(+) = 2-(4-dimethylaminophenyl)diazenylbenzoate + 2 NADH + 2 H(+)</text>
        <dbReference type="Rhea" id="RHEA:55872"/>
        <dbReference type="ChEBI" id="CHEBI:15378"/>
        <dbReference type="ChEBI" id="CHEBI:15783"/>
        <dbReference type="ChEBI" id="CHEBI:16567"/>
        <dbReference type="ChEBI" id="CHEBI:57540"/>
        <dbReference type="ChEBI" id="CHEBI:57945"/>
        <dbReference type="ChEBI" id="CHEBI:71579"/>
        <dbReference type="EC" id="1.7.1.17"/>
    </reaction>
    <physiologicalReaction direction="right-to-left" evidence="5">
        <dbReference type="Rhea" id="RHEA:55874"/>
    </physiologicalReaction>
</comment>
<dbReference type="EC" id="1.7.1.17" evidence="6"/>
<dbReference type="GO" id="GO:0016491">
    <property type="term" value="F:oxidoreductase activity"/>
    <property type="evidence" value="ECO:0007669"/>
    <property type="project" value="UniProtKB-KW"/>
</dbReference>
<feature type="binding site" evidence="6">
    <location>
        <begin position="140"/>
        <end position="143"/>
    </location>
    <ligand>
        <name>FMN</name>
        <dbReference type="ChEBI" id="CHEBI:58210"/>
    </ligand>
</feature>
<evidence type="ECO:0000313" key="9">
    <source>
        <dbReference type="Proteomes" id="UP001199659"/>
    </source>
</evidence>
<proteinExistence type="inferred from homology"/>
<dbReference type="SUPFAM" id="SSF52218">
    <property type="entry name" value="Flavoproteins"/>
    <property type="match status" value="1"/>
</dbReference>
<sequence>MMKVLHIDSSPMLRSSSSRKLSQALTDAICLRYPDATVTHRDLGRNPPPHLREETFLTLTGKIDAPDDRTRKEVSDIHDAIRELNECDVLVIGAPMINHSVSSALKTWIDQVCQARLTFRFTPEGAQGLVKDKPTFIVSTRGGVYSSEEHRVMDHQESYLISTLKLMGIEDVHVLPAEGVDKTHPGREQAENSALAQIPDLLSYAFTEHDVAVN</sequence>
<evidence type="ECO:0000259" key="7">
    <source>
        <dbReference type="Pfam" id="PF02525"/>
    </source>
</evidence>
<comment type="caution">
    <text evidence="6">Lacks conserved residue(s) required for the propagation of feature annotation.</text>
</comment>
<gene>
    <name evidence="8" type="primary">azoR1</name>
    <name evidence="6" type="synonym">azoR</name>
    <name evidence="8" type="ORF">G163CM_00050</name>
</gene>
<comment type="function">
    <text evidence="6">Quinone reductase that provides resistance to thiol-specific stress caused by electrophilic quinones.</text>
</comment>
<evidence type="ECO:0000256" key="1">
    <source>
        <dbReference type="ARBA" id="ARBA00022630"/>
    </source>
</evidence>
<dbReference type="PANTHER" id="PTHR43741:SF4">
    <property type="entry name" value="FMN-DEPENDENT NADH:QUINONE OXIDOREDUCTASE"/>
    <property type="match status" value="1"/>
</dbReference>
<keyword evidence="9" id="KW-1185">Reference proteome</keyword>